<dbReference type="SUPFAM" id="SSF56436">
    <property type="entry name" value="C-type lectin-like"/>
    <property type="match status" value="1"/>
</dbReference>
<protein>
    <submittedName>
        <fullName evidence="3">Uncharacterized protein LOC111101906</fullName>
    </submittedName>
</protein>
<dbReference type="InterPro" id="IPR001304">
    <property type="entry name" value="C-type_lectin-like"/>
</dbReference>
<evidence type="ECO:0000259" key="1">
    <source>
        <dbReference type="PROSITE" id="PS50041"/>
    </source>
</evidence>
<dbReference type="Proteomes" id="UP000694844">
    <property type="component" value="Chromosome 6"/>
</dbReference>
<dbReference type="InterPro" id="IPR016186">
    <property type="entry name" value="C-type_lectin-like/link_sf"/>
</dbReference>
<dbReference type="CDD" id="cd00037">
    <property type="entry name" value="CLECT"/>
    <property type="match status" value="1"/>
</dbReference>
<dbReference type="KEGG" id="cvn:111101906"/>
<evidence type="ECO:0000313" key="3">
    <source>
        <dbReference type="RefSeq" id="XP_022290268.1"/>
    </source>
</evidence>
<proteinExistence type="predicted"/>
<dbReference type="PROSITE" id="PS50041">
    <property type="entry name" value="C_TYPE_LECTIN_2"/>
    <property type="match status" value="1"/>
</dbReference>
<dbReference type="SMART" id="SM00034">
    <property type="entry name" value="CLECT"/>
    <property type="match status" value="1"/>
</dbReference>
<keyword evidence="2" id="KW-1185">Reference proteome</keyword>
<dbReference type="Gene3D" id="3.10.100.10">
    <property type="entry name" value="Mannose-Binding Protein A, subunit A"/>
    <property type="match status" value="1"/>
</dbReference>
<reference evidence="3" key="1">
    <citation type="submission" date="2025-08" db="UniProtKB">
        <authorList>
            <consortium name="RefSeq"/>
        </authorList>
    </citation>
    <scope>IDENTIFICATION</scope>
    <source>
        <tissue evidence="3">Whole sample</tissue>
    </source>
</reference>
<gene>
    <name evidence="3" type="primary">LOC111101906</name>
</gene>
<sequence>MIFYTLEFTPDCWTKSDKYCVESVPHKVMKVQPHLIAVILLIGTITPVARPQLTSLQTLVATSGLATIAANSAGVFDLSCEKLLLVGLATAIVLRPRSDVDPSGSAYCDAYPTYTYDSTYNLCYRSVKTPLLNAPDAEAACSADGPRAQLIRITDDHIYAFVLLQITLNGFSNMYFQGKRSTPTGPFLYNDGTPVTYFRWDAGEPSPDTYLRTDTNTRLMVSSGSSARSYICAVY</sequence>
<feature type="domain" description="C-type lectin" evidence="1">
    <location>
        <begin position="119"/>
        <end position="206"/>
    </location>
</feature>
<accession>A0A8B8AIA0</accession>
<dbReference type="AlphaFoldDB" id="A0A8B8AIA0"/>
<dbReference type="GeneID" id="111101906"/>
<name>A0A8B8AIA0_CRAVI</name>
<evidence type="ECO:0000313" key="2">
    <source>
        <dbReference type="Proteomes" id="UP000694844"/>
    </source>
</evidence>
<organism evidence="2 3">
    <name type="scientific">Crassostrea virginica</name>
    <name type="common">Eastern oyster</name>
    <dbReference type="NCBI Taxonomy" id="6565"/>
    <lineage>
        <taxon>Eukaryota</taxon>
        <taxon>Metazoa</taxon>
        <taxon>Spiralia</taxon>
        <taxon>Lophotrochozoa</taxon>
        <taxon>Mollusca</taxon>
        <taxon>Bivalvia</taxon>
        <taxon>Autobranchia</taxon>
        <taxon>Pteriomorphia</taxon>
        <taxon>Ostreida</taxon>
        <taxon>Ostreoidea</taxon>
        <taxon>Ostreidae</taxon>
        <taxon>Crassostrea</taxon>
    </lineage>
</organism>
<dbReference type="RefSeq" id="XP_022290268.1">
    <property type="nucleotide sequence ID" value="XM_022434560.1"/>
</dbReference>
<dbReference type="InterPro" id="IPR016187">
    <property type="entry name" value="CTDL_fold"/>
</dbReference>